<keyword evidence="2" id="KW-0677">Repeat</keyword>
<dbReference type="Pfam" id="PF18962">
    <property type="entry name" value="Por_Secre_tail"/>
    <property type="match status" value="1"/>
</dbReference>
<dbReference type="EMBL" id="SMFL01000002">
    <property type="protein sequence ID" value="TDE17389.1"/>
    <property type="molecule type" value="Genomic_DNA"/>
</dbReference>
<dbReference type="Proteomes" id="UP000294850">
    <property type="component" value="Unassembled WGS sequence"/>
</dbReference>
<accession>A0A4R5DSQ6</accession>
<dbReference type="AlphaFoldDB" id="A0A4R5DSQ6"/>
<evidence type="ECO:0000256" key="1">
    <source>
        <dbReference type="ARBA" id="ARBA00022729"/>
    </source>
</evidence>
<evidence type="ECO:0000256" key="3">
    <source>
        <dbReference type="ARBA" id="ARBA00023180"/>
    </source>
</evidence>
<gene>
    <name evidence="6" type="ORF">E0F88_05720</name>
</gene>
<evidence type="ECO:0000256" key="2">
    <source>
        <dbReference type="ARBA" id="ARBA00022737"/>
    </source>
</evidence>
<evidence type="ECO:0000259" key="5">
    <source>
        <dbReference type="Pfam" id="PF18962"/>
    </source>
</evidence>
<feature type="signal peptide" evidence="4">
    <location>
        <begin position="1"/>
        <end position="24"/>
    </location>
</feature>
<keyword evidence="1 4" id="KW-0732">Signal</keyword>
<evidence type="ECO:0000313" key="6">
    <source>
        <dbReference type="EMBL" id="TDE17389.1"/>
    </source>
</evidence>
<dbReference type="OrthoDB" id="964745at2"/>
<dbReference type="PANTHER" id="PTHR36220:SF1">
    <property type="entry name" value="GAMMA TUBULIN COMPLEX COMPONENT C-TERMINAL DOMAIN-CONTAINING PROTEIN"/>
    <property type="match status" value="1"/>
</dbReference>
<dbReference type="PANTHER" id="PTHR36220">
    <property type="entry name" value="UNNAMED PRODUCT"/>
    <property type="match status" value="1"/>
</dbReference>
<dbReference type="InterPro" id="IPR028994">
    <property type="entry name" value="Integrin_alpha_N"/>
</dbReference>
<dbReference type="InterPro" id="IPR013783">
    <property type="entry name" value="Ig-like_fold"/>
</dbReference>
<dbReference type="SMART" id="SM00191">
    <property type="entry name" value="Int_alpha"/>
    <property type="match status" value="5"/>
</dbReference>
<feature type="chain" id="PRO_5020488525" evidence="4">
    <location>
        <begin position="25"/>
        <end position="638"/>
    </location>
</feature>
<feature type="domain" description="Secretion system C-terminal sorting" evidence="5">
    <location>
        <begin position="567"/>
        <end position="636"/>
    </location>
</feature>
<name>A0A4R5DSQ6_9BACT</name>
<dbReference type="Gene3D" id="2.130.10.130">
    <property type="entry name" value="Integrin alpha, N-terminal"/>
    <property type="match status" value="2"/>
</dbReference>
<dbReference type="Pfam" id="PF14312">
    <property type="entry name" value="FG-GAP_2"/>
    <property type="match status" value="7"/>
</dbReference>
<dbReference type="NCBIfam" id="TIGR04183">
    <property type="entry name" value="Por_Secre_tail"/>
    <property type="match status" value="1"/>
</dbReference>
<dbReference type="InterPro" id="IPR026444">
    <property type="entry name" value="Secre_tail"/>
</dbReference>
<proteinExistence type="predicted"/>
<evidence type="ECO:0000313" key="7">
    <source>
        <dbReference type="Proteomes" id="UP000294850"/>
    </source>
</evidence>
<keyword evidence="3" id="KW-0325">Glycoprotein</keyword>
<comment type="caution">
    <text evidence="6">The sequence shown here is derived from an EMBL/GenBank/DDBJ whole genome shotgun (WGS) entry which is preliminary data.</text>
</comment>
<dbReference type="InterPro" id="IPR013517">
    <property type="entry name" value="FG-GAP"/>
</dbReference>
<dbReference type="InterPro" id="IPR013519">
    <property type="entry name" value="Int_alpha_beta-p"/>
</dbReference>
<reference evidence="6 7" key="1">
    <citation type="submission" date="2019-03" db="EMBL/GenBank/DDBJ databases">
        <title>Dyadobacter AR-3-6 sp. nov., isolated from arctic soil.</title>
        <authorList>
            <person name="Chaudhary D.K."/>
        </authorList>
    </citation>
    <scope>NUCLEOTIDE SEQUENCE [LARGE SCALE GENOMIC DNA]</scope>
    <source>
        <strain evidence="6 7">AR-3-6</strain>
    </source>
</reference>
<evidence type="ECO:0000256" key="4">
    <source>
        <dbReference type="SAM" id="SignalP"/>
    </source>
</evidence>
<dbReference type="Gene3D" id="2.60.40.10">
    <property type="entry name" value="Immunoglobulins"/>
    <property type="match status" value="1"/>
</dbReference>
<sequence length="638" mass="69377">MFQFLPNTLKVLFLFQFISIFSFAQNWDKVIKATADDREFLSYYGSSVSISGNYAVVGAVYERKDVNGSNSLSGAGAAYILFHNGTNWVQVKKICAPVRSEYDNFGASVAISGETVIVGAPNEKEDESDLNPINYSGAAYIFSKHQGGTDNWGFTKKVTAAIRSSNSYFGQKVSINGDYALVGVYGENISGNSSLMGSGAAYLFKKDQGGLNKWGLLKHLIASDRDGSDQFGTSVAISGNYAIVGAGQKSHVNPLIYGAGAAYIFKKDHLGQDNWGQVKKIEAPLQSEYDTFGTSVAISDEYAVVGAVNDDEDENEDNKLSNTGSAYIFKNDLGGSDGWGMIKKITAKFRESQDGFGNAVAISNDFVVVGAKTENHDVFENNHVENSGSAYVYSKNSGGADQWMQTNKLTARLRATDTNFGFTLAIDGANLLIGSNLEDADATDNNNVLDAGAVYFFSSSSPLPLPIKLTSFNVQKNENRALLSWNTASEYNSDNFEIQRSGNGKNWNKIGKVQAAVESHLPLNYTFTDHTPADGENLYRLKMTDTDGTFAYSTVKMLNFSRRDILLYPNPVSDKLFISDDDNKIQSVNLFNSLGQIVSKSSKIGDGLSVKHLQPGLYLIQITQSNGESKFSKVVVTK</sequence>
<organism evidence="6 7">
    <name type="scientific">Dyadobacter psychrotolerans</name>
    <dbReference type="NCBI Taxonomy" id="2541721"/>
    <lineage>
        <taxon>Bacteria</taxon>
        <taxon>Pseudomonadati</taxon>
        <taxon>Bacteroidota</taxon>
        <taxon>Cytophagia</taxon>
        <taxon>Cytophagales</taxon>
        <taxon>Spirosomataceae</taxon>
        <taxon>Dyadobacter</taxon>
    </lineage>
</organism>
<keyword evidence="7" id="KW-1185">Reference proteome</keyword>
<dbReference type="RefSeq" id="WP_131957253.1">
    <property type="nucleotide sequence ID" value="NZ_SMFL01000002.1"/>
</dbReference>
<protein>
    <submittedName>
        <fullName evidence="6">T9SS type A sorting domain-containing protein</fullName>
    </submittedName>
</protein>